<evidence type="ECO:0000313" key="3">
    <source>
        <dbReference type="Proteomes" id="UP000824145"/>
    </source>
</evidence>
<dbReference type="Proteomes" id="UP000824145">
    <property type="component" value="Unassembled WGS sequence"/>
</dbReference>
<organism evidence="2 3">
    <name type="scientific">Candidatus Caccalectryoclostridium excrementigallinarum</name>
    <dbReference type="NCBI Taxonomy" id="2840710"/>
    <lineage>
        <taxon>Bacteria</taxon>
        <taxon>Bacillati</taxon>
        <taxon>Bacillota</taxon>
        <taxon>Clostridia</taxon>
        <taxon>Christensenellales</taxon>
        <taxon>Christensenellaceae</taxon>
        <taxon>Christensenellaceae incertae sedis</taxon>
        <taxon>Candidatus Caccalectryoclostridium</taxon>
    </lineage>
</organism>
<name>A0A9D1MLH6_9FIRM</name>
<reference evidence="2" key="1">
    <citation type="submission" date="2020-10" db="EMBL/GenBank/DDBJ databases">
        <authorList>
            <person name="Gilroy R."/>
        </authorList>
    </citation>
    <scope>NUCLEOTIDE SEQUENCE</scope>
    <source>
        <strain evidence="2">9366</strain>
    </source>
</reference>
<dbReference type="EMBL" id="DVNJ01000001">
    <property type="protein sequence ID" value="HIU62204.1"/>
    <property type="molecule type" value="Genomic_DNA"/>
</dbReference>
<keyword evidence="1" id="KW-1133">Transmembrane helix</keyword>
<gene>
    <name evidence="2" type="ORF">IAB07_00355</name>
</gene>
<comment type="caution">
    <text evidence="2">The sequence shown here is derived from an EMBL/GenBank/DDBJ whole genome shotgun (WGS) entry which is preliminary data.</text>
</comment>
<protein>
    <submittedName>
        <fullName evidence="2">Uncharacterized protein</fullName>
    </submittedName>
</protein>
<sequence>MNETLEKQKQYTRSEGAYFNAGTSYADDRYVAQRAAYSAPDRGYPVQNGYAPDYTARNGYNAGYNVGYDPYYAPESGYGEAYRASYDNRYNYEARSAAPVYSEAQDYDLGGYSMQKEGKSKKKMRLNTKAKILIALYFAIIAVVATLILVNVVIGGSAAEATAEPSAYTQDAAVYYLDENGNKVALDVQTDARYTYDTSTNAFDEFCDWLGRQVG</sequence>
<proteinExistence type="predicted"/>
<dbReference type="AlphaFoldDB" id="A0A9D1MLH6"/>
<evidence type="ECO:0000256" key="1">
    <source>
        <dbReference type="SAM" id="Phobius"/>
    </source>
</evidence>
<feature type="transmembrane region" description="Helical" evidence="1">
    <location>
        <begin position="132"/>
        <end position="154"/>
    </location>
</feature>
<evidence type="ECO:0000313" key="2">
    <source>
        <dbReference type="EMBL" id="HIU62204.1"/>
    </source>
</evidence>
<reference evidence="2" key="2">
    <citation type="journal article" date="2021" name="PeerJ">
        <title>Extensive microbial diversity within the chicken gut microbiome revealed by metagenomics and culture.</title>
        <authorList>
            <person name="Gilroy R."/>
            <person name="Ravi A."/>
            <person name="Getino M."/>
            <person name="Pursley I."/>
            <person name="Horton D.L."/>
            <person name="Alikhan N.F."/>
            <person name="Baker D."/>
            <person name="Gharbi K."/>
            <person name="Hall N."/>
            <person name="Watson M."/>
            <person name="Adriaenssens E.M."/>
            <person name="Foster-Nyarko E."/>
            <person name="Jarju S."/>
            <person name="Secka A."/>
            <person name="Antonio M."/>
            <person name="Oren A."/>
            <person name="Chaudhuri R.R."/>
            <person name="La Ragione R."/>
            <person name="Hildebrand F."/>
            <person name="Pallen M.J."/>
        </authorList>
    </citation>
    <scope>NUCLEOTIDE SEQUENCE</scope>
    <source>
        <strain evidence="2">9366</strain>
    </source>
</reference>
<keyword evidence="1" id="KW-0812">Transmembrane</keyword>
<accession>A0A9D1MLH6</accession>
<keyword evidence="1" id="KW-0472">Membrane</keyword>